<dbReference type="PATRIC" id="fig|1502.177.peg.3610"/>
<protein>
    <submittedName>
        <fullName evidence="1">Uncharacterized protein</fullName>
    </submittedName>
</protein>
<dbReference type="RefSeq" id="WP_061429895.1">
    <property type="nucleotide sequence ID" value="NZ_CP013615.1"/>
</dbReference>
<dbReference type="AlphaFoldDB" id="A0A140GS07"/>
<geneLocation type="plasmid" evidence="1 2">
    <name>pJFP838A</name>
</geneLocation>
<reference evidence="1 2" key="1">
    <citation type="journal article" date="2016" name="PLoS ONE">
        <title>Plasmid Characterization and Chromosome Analysis of Two netF+ Clostridium perfringens Isolates Associated with Foal and Canine Necrotizing Enteritis.</title>
        <authorList>
            <person name="Mehdizadeh Gohari I."/>
            <person name="Kropinski A.M."/>
            <person name="Weese S.J."/>
            <person name="Parreira V.R."/>
            <person name="Whitehead A.E."/>
            <person name="Boerlin P."/>
            <person name="Prescott J.F."/>
        </authorList>
    </citation>
    <scope>NUCLEOTIDE SEQUENCE [LARGE SCALE GENOMIC DNA]</scope>
    <source>
        <strain evidence="1 2">JP838</strain>
        <plasmid evidence="2">Plasmid pJFP838A</plasmid>
    </source>
</reference>
<dbReference type="Proteomes" id="UP000070260">
    <property type="component" value="Plasmid pJFP838A"/>
</dbReference>
<name>A0A140GS07_CLOPF</name>
<organism evidence="1 2">
    <name type="scientific">Clostridium perfringens</name>
    <dbReference type="NCBI Taxonomy" id="1502"/>
    <lineage>
        <taxon>Bacteria</taxon>
        <taxon>Bacillati</taxon>
        <taxon>Bacillota</taxon>
        <taxon>Clostridia</taxon>
        <taxon>Eubacteriales</taxon>
        <taxon>Clostridiaceae</taxon>
        <taxon>Clostridium</taxon>
    </lineage>
</organism>
<keyword evidence="1" id="KW-0614">Plasmid</keyword>
<gene>
    <name evidence="1" type="ORF">JFP838_pA0400</name>
</gene>
<proteinExistence type="predicted"/>
<evidence type="ECO:0000313" key="2">
    <source>
        <dbReference type="Proteomes" id="UP000070260"/>
    </source>
</evidence>
<sequence length="263" mass="31095">MVDLTELLNIEVVSKSEELKNNFIDILNKFGSLDGNKLISWDELKDLFIQSNLNIDCINYDETLFFTKQFIFVYRNFAFDLPYGNIVGIIKYLSELKTKVDSYWDDNNLCLDRLFIKMVKPYIISFINIYYNYLNEDKLEAIRNIYPNLEYGFRYISKEIISEIFSLSPESKEFLKQYVDEDGYLVIYRGQGSKSSSIEEAYSWSLSKEVAVWFANRFDLDSNLKSVYKAKIHIDCVKDFYNSKEQEVIAHFDDLIDVEKIKF</sequence>
<accession>A0A140GS07</accession>
<dbReference type="OrthoDB" id="1839890at2"/>
<dbReference type="EMBL" id="CP013615">
    <property type="protein sequence ID" value="AMN31316.1"/>
    <property type="molecule type" value="Genomic_DNA"/>
</dbReference>
<evidence type="ECO:0000313" key="1">
    <source>
        <dbReference type="EMBL" id="AMN31316.1"/>
    </source>
</evidence>